<dbReference type="InterPro" id="IPR052929">
    <property type="entry name" value="RNase_H-like_EbsB-rel"/>
</dbReference>
<proteinExistence type="predicted"/>
<organism evidence="2 3">
    <name type="scientific">Juglans regia</name>
    <name type="common">English walnut</name>
    <dbReference type="NCBI Taxonomy" id="51240"/>
    <lineage>
        <taxon>Eukaryota</taxon>
        <taxon>Viridiplantae</taxon>
        <taxon>Streptophyta</taxon>
        <taxon>Embryophyta</taxon>
        <taxon>Tracheophyta</taxon>
        <taxon>Spermatophyta</taxon>
        <taxon>Magnoliopsida</taxon>
        <taxon>eudicotyledons</taxon>
        <taxon>Gunneridae</taxon>
        <taxon>Pentapetalae</taxon>
        <taxon>rosids</taxon>
        <taxon>fabids</taxon>
        <taxon>Fagales</taxon>
        <taxon>Juglandaceae</taxon>
        <taxon>Juglans</taxon>
    </lineage>
</organism>
<reference evidence="2" key="2">
    <citation type="submission" date="2020-03" db="EMBL/GenBank/DDBJ databases">
        <title>Walnut 2.0.</title>
        <authorList>
            <person name="Marrano A."/>
            <person name="Britton M."/>
            <person name="Zimin A.V."/>
            <person name="Zaini P.A."/>
            <person name="Workman R."/>
            <person name="Puiu D."/>
            <person name="Bianco L."/>
            <person name="Allen B.J."/>
            <person name="Troggio M."/>
            <person name="Leslie C.A."/>
            <person name="Timp W."/>
            <person name="Dendekar A."/>
            <person name="Salzberg S.L."/>
            <person name="Neale D.B."/>
        </authorList>
    </citation>
    <scope>NUCLEOTIDE SEQUENCE</scope>
    <source>
        <tissue evidence="2">Leaves</tissue>
    </source>
</reference>
<dbReference type="InterPro" id="IPR044730">
    <property type="entry name" value="RNase_H-like_dom_plant"/>
</dbReference>
<dbReference type="PANTHER" id="PTHR47074">
    <property type="entry name" value="BNAC02G40300D PROTEIN"/>
    <property type="match status" value="1"/>
</dbReference>
<dbReference type="GO" id="GO:0003676">
    <property type="term" value="F:nucleic acid binding"/>
    <property type="evidence" value="ECO:0007669"/>
    <property type="project" value="InterPro"/>
</dbReference>
<dbReference type="InterPro" id="IPR036397">
    <property type="entry name" value="RNaseH_sf"/>
</dbReference>
<dbReference type="Pfam" id="PF13456">
    <property type="entry name" value="RVT_3"/>
    <property type="match status" value="1"/>
</dbReference>
<evidence type="ECO:0000259" key="1">
    <source>
        <dbReference type="Pfam" id="PF13456"/>
    </source>
</evidence>
<accession>A0A833XQC9</accession>
<dbReference type="CDD" id="cd06222">
    <property type="entry name" value="RNase_H_like"/>
    <property type="match status" value="1"/>
</dbReference>
<dbReference type="GO" id="GO:0004523">
    <property type="term" value="F:RNA-DNA hybrid ribonuclease activity"/>
    <property type="evidence" value="ECO:0007669"/>
    <property type="project" value="InterPro"/>
</dbReference>
<protein>
    <recommendedName>
        <fullName evidence="1">RNase H type-1 domain-containing protein</fullName>
    </recommendedName>
</protein>
<name>A0A833XQC9_JUGRE</name>
<dbReference type="AlphaFoldDB" id="A0A833XQC9"/>
<dbReference type="Proteomes" id="UP000619265">
    <property type="component" value="Unassembled WGS sequence"/>
</dbReference>
<comment type="caution">
    <text evidence="2">The sequence shown here is derived from an EMBL/GenBank/DDBJ whole genome shotgun (WGS) entry which is preliminary data.</text>
</comment>
<dbReference type="InterPro" id="IPR012337">
    <property type="entry name" value="RNaseH-like_sf"/>
</dbReference>
<dbReference type="Gene3D" id="3.30.420.10">
    <property type="entry name" value="Ribonuclease H-like superfamily/Ribonuclease H"/>
    <property type="match status" value="1"/>
</dbReference>
<dbReference type="SUPFAM" id="SSF53098">
    <property type="entry name" value="Ribonuclease H-like"/>
    <property type="match status" value="1"/>
</dbReference>
<evidence type="ECO:0000313" key="3">
    <source>
        <dbReference type="Proteomes" id="UP000619265"/>
    </source>
</evidence>
<evidence type="ECO:0000313" key="2">
    <source>
        <dbReference type="EMBL" id="KAF5474737.1"/>
    </source>
</evidence>
<dbReference type="Gramene" id="Jr03_10560_p1">
    <property type="protein sequence ID" value="cds.Jr03_10560_p1"/>
    <property type="gene ID" value="Jr03_10560"/>
</dbReference>
<feature type="domain" description="RNase H type-1" evidence="1">
    <location>
        <begin position="45"/>
        <end position="165"/>
    </location>
</feature>
<sequence>MRKAQVCLDEFQEAQRESISDGRKMEKSQQRRPWQKPEELSVKVNFDTALDLRKKLMGAGVVIRDWRGDVLVSLCAQFKHVSSPFIAECKALGRAVELCKELGFYNVWFEGDAKRVVDGVNKEEEDESWEGQAVGDLQKELRGCRGWKLTFTHRECNEVAHCLAKIGLSIEMERVWMECVPPEIVLKVVNDKHCNQLNT</sequence>
<reference evidence="2" key="1">
    <citation type="submission" date="2015-10" db="EMBL/GenBank/DDBJ databases">
        <authorList>
            <person name="Martinez-Garcia P.J."/>
            <person name="Crepeau M.W."/>
            <person name="Puiu D."/>
            <person name="Gonzalez-Ibeas D."/>
            <person name="Whalen J."/>
            <person name="Stevens K."/>
            <person name="Paul R."/>
            <person name="Butterfield T."/>
            <person name="Britton M."/>
            <person name="Reagan R."/>
            <person name="Chakraborty S."/>
            <person name="Walawage S.L."/>
            <person name="Vasquez-Gross H.A."/>
            <person name="Cardeno C."/>
            <person name="Famula R."/>
            <person name="Pratt K."/>
            <person name="Kuruganti S."/>
            <person name="Aradhya M.K."/>
            <person name="Leslie C.A."/>
            <person name="Dandekar A.M."/>
            <person name="Salzberg S.L."/>
            <person name="Wegrzyn J.L."/>
            <person name="Langley C.H."/>
            <person name="Neale D.B."/>
        </authorList>
    </citation>
    <scope>NUCLEOTIDE SEQUENCE</scope>
    <source>
        <tissue evidence="2">Leaves</tissue>
    </source>
</reference>
<dbReference type="PANTHER" id="PTHR47074:SF48">
    <property type="entry name" value="POLYNUCLEOTIDYL TRANSFERASE, RIBONUCLEASE H-LIKE SUPERFAMILY PROTEIN"/>
    <property type="match status" value="1"/>
</dbReference>
<gene>
    <name evidence="2" type="ORF">F2P56_006608</name>
</gene>
<dbReference type="EMBL" id="LIHL02000003">
    <property type="protein sequence ID" value="KAF5474737.1"/>
    <property type="molecule type" value="Genomic_DNA"/>
</dbReference>
<dbReference type="InterPro" id="IPR002156">
    <property type="entry name" value="RNaseH_domain"/>
</dbReference>